<dbReference type="InterPro" id="IPR003165">
    <property type="entry name" value="Piwi"/>
</dbReference>
<dbReference type="HOGENOM" id="CLU_004544_4_1_1"/>
<dbReference type="Pfam" id="PF16486">
    <property type="entry name" value="ArgoN"/>
    <property type="match status" value="1"/>
</dbReference>
<dbReference type="InterPro" id="IPR036397">
    <property type="entry name" value="RNaseH_sf"/>
</dbReference>
<dbReference type="CDD" id="cd02846">
    <property type="entry name" value="PAZ_argonaute_like"/>
    <property type="match status" value="1"/>
</dbReference>
<gene>
    <name evidence="4" type="ORF">ACRE_071130</name>
</gene>
<accession>A0A086SYJ8</accession>
<dbReference type="GO" id="GO:0003723">
    <property type="term" value="F:RNA binding"/>
    <property type="evidence" value="ECO:0007669"/>
    <property type="project" value="InterPro"/>
</dbReference>
<dbReference type="InterPro" id="IPR012337">
    <property type="entry name" value="RNaseH-like_sf"/>
</dbReference>
<dbReference type="AlphaFoldDB" id="A0A086SYJ8"/>
<dbReference type="InterPro" id="IPR036085">
    <property type="entry name" value="PAZ_dom_sf"/>
</dbReference>
<dbReference type="Pfam" id="PF02170">
    <property type="entry name" value="PAZ"/>
    <property type="match status" value="1"/>
</dbReference>
<evidence type="ECO:0000259" key="3">
    <source>
        <dbReference type="PROSITE" id="PS50822"/>
    </source>
</evidence>
<dbReference type="Proteomes" id="UP000029964">
    <property type="component" value="Unassembled WGS sequence"/>
</dbReference>
<feature type="compositionally biased region" description="Polar residues" evidence="1">
    <location>
        <begin position="390"/>
        <end position="400"/>
    </location>
</feature>
<dbReference type="InterPro" id="IPR045246">
    <property type="entry name" value="Piwi_ago-like"/>
</dbReference>
<feature type="domain" description="Piwi" evidence="3">
    <location>
        <begin position="644"/>
        <end position="969"/>
    </location>
</feature>
<feature type="domain" description="PAZ" evidence="2">
    <location>
        <begin position="354"/>
        <end position="472"/>
    </location>
</feature>
<dbReference type="SMART" id="SM01163">
    <property type="entry name" value="DUF1785"/>
    <property type="match status" value="1"/>
</dbReference>
<dbReference type="STRING" id="857340.A0A086SYJ8"/>
<evidence type="ECO:0000259" key="2">
    <source>
        <dbReference type="PROSITE" id="PS50821"/>
    </source>
</evidence>
<sequence length="1010" mass="110811">MSDRGRGPRGGYGGRGGDRGRGGGNRGDRGGFSGFARGRGRGDGGGFSGGPPLYLAPDGVVPLIDASIQKMEDSLQGDEKTLQMLNTSLKPTYPVRPGYGTRGDPVVLWANYVQMTPLPTLCLYRYSVSVTPPAIGRKLTQIVRLLLEADELIDRRRDIVTDFKSTLIARERLARDEMVVDLAYRSEGADEPRANPQMYKVHLQFTDELSMNELTGYLTGSNVAATYTDQFPMIQALNILLKHYAKEAGNLASIGASKTFSLGPDAAKFDLGRGLDAIRGFFSSVRAATGRVLVNVNVSHAAFYQSGPLDNLMTAFQTGNKYALDKFLKGVRIQTTHLKEKRNRRGELIPRIKTICGLASPIDGRHLDHPPQVSVYGAGPKDVSFWHGSQGHSQPATQQAEKGKGKKKKKKTSDNEQSTGPPSSTPEAYITVNEFFSRTYGMQLRRPDLPVVNVGTKDSPTYLPPEVCVVVPGQAAKAKLSPSQTQGMIRFAVRKPADNARSIVTQGLKASGLDPATNALLEQFGVSISSSLITVPGRVLGAPRIMYQKAPAPVRFGGWNMNNIKFNKCGQLANWSYLLLSLPGFSDAFDKESFGRTIATFGQALMAVGIRVAPPMAGQRLQLDDMADPSLDAILAAAAKRLKLLLIVLPDANTPLYNRIKRLGDVKYGIHTICTVGHKLAKERGQDQYMANVALKFNLKLGGQNQIVDNARLGMLREDKTMVVGLDVTHPSPGSHPNAPSIAGMVASVDSIFAQWPATLRIQSKARREMVSDLEDMLRTRLLLWGSKGGHKQLPENILVYRDGVSEGQYQTVLHEELPLLRKACEKLYPATDQKKGLPRFTVIIVGKRHHTRFYPTREADADRSSNPKPGTVVDRGVTEARNWDFYLQAHAAIQGTARPAHYFVLIDEVFRQRYKTTLPHGYKNVADIVEETTQALCYTFGRATRAVSICTPAYYADILCERARCYLSNVFDSPSQSATGSVVESEHEAEPSQEDLGVHENLKDTMFYI</sequence>
<dbReference type="InterPro" id="IPR032472">
    <property type="entry name" value="ArgoL2"/>
</dbReference>
<keyword evidence="5" id="KW-1185">Reference proteome</keyword>
<dbReference type="SUPFAM" id="SSF101690">
    <property type="entry name" value="PAZ domain"/>
    <property type="match status" value="1"/>
</dbReference>
<evidence type="ECO:0000313" key="4">
    <source>
        <dbReference type="EMBL" id="KFH42180.1"/>
    </source>
</evidence>
<dbReference type="Gene3D" id="3.30.420.10">
    <property type="entry name" value="Ribonuclease H-like superfamily/Ribonuclease H"/>
    <property type="match status" value="1"/>
</dbReference>
<dbReference type="PROSITE" id="PS50822">
    <property type="entry name" value="PIWI"/>
    <property type="match status" value="1"/>
</dbReference>
<dbReference type="SUPFAM" id="SSF53098">
    <property type="entry name" value="Ribonuclease H-like"/>
    <property type="match status" value="1"/>
</dbReference>
<feature type="region of interest" description="Disordered" evidence="1">
    <location>
        <begin position="1"/>
        <end position="51"/>
    </location>
</feature>
<dbReference type="EMBL" id="JPKY01000102">
    <property type="protein sequence ID" value="KFH42180.1"/>
    <property type="molecule type" value="Genomic_DNA"/>
</dbReference>
<reference evidence="5" key="1">
    <citation type="journal article" date="2014" name="Genome Announc.">
        <title>Genome sequence and annotation of Acremonium chrysogenum, producer of the beta-lactam antibiotic cephalosporin C.</title>
        <authorList>
            <person name="Terfehr D."/>
            <person name="Dahlmann T.A."/>
            <person name="Specht T."/>
            <person name="Zadra I."/>
            <person name="Kuernsteiner H."/>
            <person name="Kueck U."/>
        </authorList>
    </citation>
    <scope>NUCLEOTIDE SEQUENCE [LARGE SCALE GENOMIC DNA]</scope>
    <source>
        <strain evidence="5">ATCC 11550 / CBS 779.69 / DSM 880 / IAM 14645 / JCM 23072 / IMI 49137</strain>
    </source>
</reference>
<dbReference type="Gene3D" id="3.40.50.2300">
    <property type="match status" value="1"/>
</dbReference>
<dbReference type="InterPro" id="IPR003100">
    <property type="entry name" value="PAZ_dom"/>
</dbReference>
<dbReference type="SMART" id="SM00950">
    <property type="entry name" value="Piwi"/>
    <property type="match status" value="1"/>
</dbReference>
<dbReference type="InterPro" id="IPR014811">
    <property type="entry name" value="ArgoL1"/>
</dbReference>
<dbReference type="PANTHER" id="PTHR22891">
    <property type="entry name" value="EUKARYOTIC TRANSLATION INITIATION FACTOR 2C"/>
    <property type="match status" value="1"/>
</dbReference>
<dbReference type="PROSITE" id="PS50821">
    <property type="entry name" value="PAZ"/>
    <property type="match status" value="1"/>
</dbReference>
<dbReference type="Pfam" id="PF16488">
    <property type="entry name" value="ArgoL2"/>
    <property type="match status" value="1"/>
</dbReference>
<feature type="compositionally biased region" description="Basic and acidic residues" evidence="1">
    <location>
        <begin position="16"/>
        <end position="29"/>
    </location>
</feature>
<evidence type="ECO:0000256" key="1">
    <source>
        <dbReference type="SAM" id="MobiDB-lite"/>
    </source>
</evidence>
<proteinExistence type="predicted"/>
<organism evidence="4 5">
    <name type="scientific">Hapsidospora chrysogenum (strain ATCC 11550 / CBS 779.69 / DSM 880 / IAM 14645 / JCM 23072 / IMI 49137)</name>
    <name type="common">Acremonium chrysogenum</name>
    <dbReference type="NCBI Taxonomy" id="857340"/>
    <lineage>
        <taxon>Eukaryota</taxon>
        <taxon>Fungi</taxon>
        <taxon>Dikarya</taxon>
        <taxon>Ascomycota</taxon>
        <taxon>Pezizomycotina</taxon>
        <taxon>Sordariomycetes</taxon>
        <taxon>Hypocreomycetidae</taxon>
        <taxon>Hypocreales</taxon>
        <taxon>Bionectriaceae</taxon>
        <taxon>Hapsidospora</taxon>
    </lineage>
</organism>
<evidence type="ECO:0000313" key="5">
    <source>
        <dbReference type="Proteomes" id="UP000029964"/>
    </source>
</evidence>
<dbReference type="Gene3D" id="2.170.260.10">
    <property type="entry name" value="paz domain"/>
    <property type="match status" value="1"/>
</dbReference>
<name>A0A086SYJ8_HAPC1</name>
<dbReference type="Pfam" id="PF08699">
    <property type="entry name" value="ArgoL1"/>
    <property type="match status" value="1"/>
</dbReference>
<feature type="region of interest" description="Disordered" evidence="1">
    <location>
        <begin position="370"/>
        <end position="428"/>
    </location>
</feature>
<dbReference type="CDD" id="cd04657">
    <property type="entry name" value="Piwi_ago-like"/>
    <property type="match status" value="1"/>
</dbReference>
<feature type="compositionally biased region" description="Polar residues" evidence="1">
    <location>
        <begin position="415"/>
        <end position="426"/>
    </location>
</feature>
<protein>
    <submittedName>
        <fullName evidence="4">Protein argonaute-like protein</fullName>
    </submittedName>
</protein>
<dbReference type="InterPro" id="IPR032474">
    <property type="entry name" value="Argonaute_N"/>
</dbReference>
<dbReference type="OrthoDB" id="10252740at2759"/>
<comment type="caution">
    <text evidence="4">The sequence shown here is derived from an EMBL/GenBank/DDBJ whole genome shotgun (WGS) entry which is preliminary data.</text>
</comment>
<dbReference type="Pfam" id="PF02171">
    <property type="entry name" value="Piwi"/>
    <property type="match status" value="1"/>
</dbReference>